<dbReference type="Proteomes" id="UP000308199">
    <property type="component" value="Unassembled WGS sequence"/>
</dbReference>
<evidence type="ECO:0000313" key="1">
    <source>
        <dbReference type="EMBL" id="THH08406.1"/>
    </source>
</evidence>
<dbReference type="InterPro" id="IPR021848">
    <property type="entry name" value="HODM_asu-like"/>
</dbReference>
<accession>A0A4S4L9Q0</accession>
<proteinExistence type="predicted"/>
<gene>
    <name evidence="1" type="ORF">EW145_g2729</name>
</gene>
<sequence>MRRLPFKSKPVYKNPLKAPLIIPWALSTTAMSRSSLIFNALLLSCSVQLSSYLYSRWTKKQRTAQELNGGLPDPDSLHDFNLETATTRNHLYENKPVRIPYFQTMAHQPMHINNWIEIDKDLKWYIDQKAQVIKEQGKHVIDSLPENDAGCGELMEILVDYLPKRYPTLFEHIDCKGGGIWNKVTGERLTGLEGRIGVDALMVCSRLVEDDFLMGREREDGHVYFTGGLVAFPGFYLLSKKINKSLRIVHAPVPYFNEKILLSVERTLKRFAPNEPFERTSWEIVDDRDLFLQSGCGSGFAGAVDNIAKIGEADGRLSESQHPKDLYFRVDHQTFRKLPRTKAIIFGVHPIMKRLEDFADSPLVPALLAKAHEEGDNKLMDYKLAPLYQDRMLPYLRELHAQQIEKGLIRGDEDVSHFRELIRVEEGQSFPSTQTSLVNPTESEMAVRAEQAHF</sequence>
<reference evidence="1 2" key="1">
    <citation type="submission" date="2019-02" db="EMBL/GenBank/DDBJ databases">
        <title>Genome sequencing of the rare red list fungi Phellinidium pouzarii.</title>
        <authorList>
            <person name="Buettner E."/>
            <person name="Kellner H."/>
        </authorList>
    </citation>
    <scope>NUCLEOTIDE SEQUENCE [LARGE SCALE GENOMIC DNA]</scope>
    <source>
        <strain evidence="1 2">DSM 108285</strain>
    </source>
</reference>
<keyword evidence="2" id="KW-1185">Reference proteome</keyword>
<name>A0A4S4L9Q0_9AGAM</name>
<dbReference type="AlphaFoldDB" id="A0A4S4L9Q0"/>
<comment type="caution">
    <text evidence="1">The sequence shown here is derived from an EMBL/GenBank/DDBJ whole genome shotgun (WGS) entry which is preliminary data.</text>
</comment>
<organism evidence="1 2">
    <name type="scientific">Phellinidium pouzarii</name>
    <dbReference type="NCBI Taxonomy" id="167371"/>
    <lineage>
        <taxon>Eukaryota</taxon>
        <taxon>Fungi</taxon>
        <taxon>Dikarya</taxon>
        <taxon>Basidiomycota</taxon>
        <taxon>Agaricomycotina</taxon>
        <taxon>Agaricomycetes</taxon>
        <taxon>Hymenochaetales</taxon>
        <taxon>Hymenochaetaceae</taxon>
        <taxon>Phellinidium</taxon>
    </lineage>
</organism>
<dbReference type="Pfam" id="PF11927">
    <property type="entry name" value="HODM_asu-like"/>
    <property type="match status" value="1"/>
</dbReference>
<dbReference type="OrthoDB" id="5043642at2759"/>
<protein>
    <submittedName>
        <fullName evidence="1">Uncharacterized protein</fullName>
    </submittedName>
</protein>
<dbReference type="EMBL" id="SGPK01000101">
    <property type="protein sequence ID" value="THH08406.1"/>
    <property type="molecule type" value="Genomic_DNA"/>
</dbReference>
<evidence type="ECO:0000313" key="2">
    <source>
        <dbReference type="Proteomes" id="UP000308199"/>
    </source>
</evidence>